<evidence type="ECO:0000259" key="1">
    <source>
        <dbReference type="PROSITE" id="PS51278"/>
    </source>
</evidence>
<gene>
    <name evidence="2" type="ORF">APT65_00104</name>
</gene>
<name>A0A9E8JZQ3_9CAUD</name>
<dbReference type="CDD" id="cd00352">
    <property type="entry name" value="Gn_AT_II"/>
    <property type="match status" value="1"/>
</dbReference>
<dbReference type="Gene3D" id="3.60.20.10">
    <property type="entry name" value="Glutamine Phosphoribosylpyrophosphate, subunit 1, domain 1"/>
    <property type="match status" value="1"/>
</dbReference>
<proteinExistence type="predicted"/>
<dbReference type="Pfam" id="PF13522">
    <property type="entry name" value="GATase_6"/>
    <property type="match status" value="1"/>
</dbReference>
<protein>
    <submittedName>
        <fullName evidence="2">Glutamine amidotransferase</fullName>
    </submittedName>
</protein>
<dbReference type="PROSITE" id="PS51278">
    <property type="entry name" value="GATASE_TYPE_2"/>
    <property type="match status" value="1"/>
</dbReference>
<evidence type="ECO:0000313" key="2">
    <source>
        <dbReference type="EMBL" id="UZV39707.1"/>
    </source>
</evidence>
<dbReference type="SUPFAM" id="SSF56235">
    <property type="entry name" value="N-terminal nucleophile aminohydrolases (Ntn hydrolases)"/>
    <property type="match status" value="1"/>
</dbReference>
<dbReference type="InterPro" id="IPR029055">
    <property type="entry name" value="Ntn_hydrolases_N"/>
</dbReference>
<dbReference type="InterPro" id="IPR017932">
    <property type="entry name" value="GATase_2_dom"/>
</dbReference>
<reference evidence="2" key="1">
    <citation type="submission" date="2022-09" db="EMBL/GenBank/DDBJ databases">
        <authorList>
            <person name="Cebeci A."/>
            <person name="Ture M."/>
            <person name="Alemdag M."/>
            <person name="Altinok I."/>
        </authorList>
    </citation>
    <scope>NUCLEOTIDE SEQUENCE</scope>
</reference>
<keyword evidence="3" id="KW-1185">Reference proteome</keyword>
<keyword evidence="2" id="KW-0315">Glutamine amidotransferase</keyword>
<dbReference type="EMBL" id="OP491958">
    <property type="protein sequence ID" value="UZV39707.1"/>
    <property type="molecule type" value="Genomic_DNA"/>
</dbReference>
<organism evidence="2 3">
    <name type="scientific">Aeromonas phage APT65</name>
    <dbReference type="NCBI Taxonomy" id="2982914"/>
    <lineage>
        <taxon>Viruses</taxon>
        <taxon>Duplodnaviria</taxon>
        <taxon>Heunggongvirae</taxon>
        <taxon>Uroviricota</taxon>
        <taxon>Caudoviricetes</taxon>
        <taxon>Aquaneticvirus</taxon>
        <taxon>Aquaneticvirus ApT65</taxon>
    </lineage>
</organism>
<feature type="domain" description="Glutamine amidotransferase type-2" evidence="1">
    <location>
        <begin position="2"/>
        <end position="238"/>
    </location>
</feature>
<dbReference type="Proteomes" id="UP001163735">
    <property type="component" value="Segment"/>
</dbReference>
<sequence length="687" mass="78878">MCGLIFAASKWTLGASDVDIFKKMLIADQFRGEHSTGVFSLYHPYGKDRYINVVKEAMSGSEFANDIAFKKAVNGLLHATQVGNTITGINQPRVLFGHNRYATVGAVNAKNAHPFTHAHITLAHNGTLRNQSLLPDHKRFEVDSENIAYSVATIGIDETVKKLNGAFALIWYDDNEQTVNFLRNDEREFHLFEIEGGDWFGCSEEKMGEWLLTRGKTPKRIKRHFELEPGTQYVFDVSKGLELKEERKHELPVFPVYGYSRSAWSDYYEDDIELYPNQRQRQRSYTPPARERQVTNIPLSHNALLTKYGIEERVGEKISYETYEFRLYKDNKFGNGEIIGWIADQDEYVELRICSVNEKYFKMEGIATATIVSAYEYNKTLHIICRCDDYSKLYEPVSNVVHLPVVVNGLAEVLDPEFSEENEEEEVELVAESGQVFTREKWEKSDLTDCCYCSSPIPFEDVPKTSIHSNWSFCSDCSGNDKDFDNIPFDVEQDLEARIEEVETPDEVEGDKGEYCKACDTHHNKDVANGNITHEEYKKLDPTCKYHWSLSHQFKTVSLGQLVKKPLGWCDICGVFHPEQIANGDFTLAYWNSLPVSCPVKLKYKDKFTKENRPTLCFDKNTRRVTSVEKVEVNRRPIDIFYSVPCPVCTVTHSQPLVGGEVDHNVYINMIEGCPVKDYWMKEYNLK</sequence>
<evidence type="ECO:0000313" key="3">
    <source>
        <dbReference type="Proteomes" id="UP001163735"/>
    </source>
</evidence>
<accession>A0A9E8JZQ3</accession>